<evidence type="ECO:0000256" key="1">
    <source>
        <dbReference type="ARBA" id="ARBA00001286"/>
    </source>
</evidence>
<dbReference type="AlphaFoldDB" id="A0A7C4BAJ0"/>
<dbReference type="InterPro" id="IPR014048">
    <property type="entry name" value="MethylDNA_cys_MeTrfase_DNA-bd"/>
</dbReference>
<dbReference type="InterPro" id="IPR001497">
    <property type="entry name" value="MethylDNA_cys_MeTrfase_AS"/>
</dbReference>
<dbReference type="PROSITE" id="PS00374">
    <property type="entry name" value="MGMT"/>
    <property type="match status" value="1"/>
</dbReference>
<evidence type="ECO:0000256" key="4">
    <source>
        <dbReference type="ARBA" id="ARBA00022763"/>
    </source>
</evidence>
<keyword evidence="5" id="KW-0234">DNA repair</keyword>
<keyword evidence="2 8" id="KW-0489">Methyltransferase</keyword>
<gene>
    <name evidence="8" type="ORF">ENV17_07975</name>
</gene>
<dbReference type="CDD" id="cd06445">
    <property type="entry name" value="ATase"/>
    <property type="match status" value="1"/>
</dbReference>
<evidence type="ECO:0000256" key="2">
    <source>
        <dbReference type="ARBA" id="ARBA00022603"/>
    </source>
</evidence>
<dbReference type="GO" id="GO:0003908">
    <property type="term" value="F:methylated-DNA-[protein]-cysteine S-methyltransferase activity"/>
    <property type="evidence" value="ECO:0007669"/>
    <property type="project" value="UniProtKB-EC"/>
</dbReference>
<dbReference type="GO" id="GO:0006281">
    <property type="term" value="P:DNA repair"/>
    <property type="evidence" value="ECO:0007669"/>
    <property type="project" value="UniProtKB-KW"/>
</dbReference>
<dbReference type="PANTHER" id="PTHR10815:SF13">
    <property type="entry name" value="METHYLATED-DNA--PROTEIN-CYSTEINE METHYLTRANSFERASE"/>
    <property type="match status" value="1"/>
</dbReference>
<feature type="domain" description="Methylated-DNA-[protein]-cysteine S-methyltransferase DNA binding" evidence="7">
    <location>
        <begin position="80"/>
        <end position="155"/>
    </location>
</feature>
<keyword evidence="3 8" id="KW-0808">Transferase</keyword>
<comment type="catalytic activity">
    <reaction evidence="6">
        <text>a 6-O-methyl-2'-deoxyguanosine in DNA + L-cysteinyl-[protein] = S-methyl-L-cysteinyl-[protein] + a 2'-deoxyguanosine in DNA</text>
        <dbReference type="Rhea" id="RHEA:24000"/>
        <dbReference type="Rhea" id="RHEA-COMP:10131"/>
        <dbReference type="Rhea" id="RHEA-COMP:10132"/>
        <dbReference type="Rhea" id="RHEA-COMP:11367"/>
        <dbReference type="Rhea" id="RHEA-COMP:11368"/>
        <dbReference type="ChEBI" id="CHEBI:29950"/>
        <dbReference type="ChEBI" id="CHEBI:82612"/>
        <dbReference type="ChEBI" id="CHEBI:85445"/>
        <dbReference type="ChEBI" id="CHEBI:85448"/>
        <dbReference type="EC" id="2.1.1.63"/>
    </reaction>
</comment>
<dbReference type="Gene3D" id="1.10.10.10">
    <property type="entry name" value="Winged helix-like DNA-binding domain superfamily/Winged helix DNA-binding domain"/>
    <property type="match status" value="1"/>
</dbReference>
<dbReference type="NCBIfam" id="TIGR00589">
    <property type="entry name" value="ogt"/>
    <property type="match status" value="1"/>
</dbReference>
<comment type="caution">
    <text evidence="8">The sequence shown here is derived from an EMBL/GenBank/DDBJ whole genome shotgun (WGS) entry which is preliminary data.</text>
</comment>
<dbReference type="Pfam" id="PF01035">
    <property type="entry name" value="DNA_binding_1"/>
    <property type="match status" value="1"/>
</dbReference>
<reference evidence="8" key="1">
    <citation type="journal article" date="2020" name="mSystems">
        <title>Genome- and Community-Level Interaction Insights into Carbon Utilization and Element Cycling Functions of Hydrothermarchaeota in Hydrothermal Sediment.</title>
        <authorList>
            <person name="Zhou Z."/>
            <person name="Liu Y."/>
            <person name="Xu W."/>
            <person name="Pan J."/>
            <person name="Luo Z.H."/>
            <person name="Li M."/>
        </authorList>
    </citation>
    <scope>NUCLEOTIDE SEQUENCE [LARGE SCALE GENOMIC DNA]</scope>
    <source>
        <strain evidence="8">SpSt-735</strain>
    </source>
</reference>
<protein>
    <submittedName>
        <fullName evidence="8">Methylated-DNA--[protein]-cysteine S-methyltransferase</fullName>
    </submittedName>
</protein>
<sequence length="163" mass="17932">MLAVYIDCLDTPVGELCVAVSGGLALAVHKRSRVLEVARRYSPSVRKGGAASDLAGELQEYFEGRRAGFSFEPVMPANPLRAAVYSEVRRIPYGSTATYGEVARRVGTHPRVVGYALRRNEILILVPCHRVVSARGLGGFELGPRAKEILLRIERAERRRRAS</sequence>
<dbReference type="PANTHER" id="PTHR10815">
    <property type="entry name" value="METHYLATED-DNA--PROTEIN-CYSTEINE METHYLTRANSFERASE"/>
    <property type="match status" value="1"/>
</dbReference>
<dbReference type="InterPro" id="IPR036388">
    <property type="entry name" value="WH-like_DNA-bd_sf"/>
</dbReference>
<dbReference type="GO" id="GO:0032259">
    <property type="term" value="P:methylation"/>
    <property type="evidence" value="ECO:0007669"/>
    <property type="project" value="UniProtKB-KW"/>
</dbReference>
<evidence type="ECO:0000256" key="3">
    <source>
        <dbReference type="ARBA" id="ARBA00022679"/>
    </source>
</evidence>
<evidence type="ECO:0000313" key="8">
    <source>
        <dbReference type="EMBL" id="HGI44303.1"/>
    </source>
</evidence>
<dbReference type="SUPFAM" id="SSF46767">
    <property type="entry name" value="Methylated DNA-protein cysteine methyltransferase, C-terminal domain"/>
    <property type="match status" value="1"/>
</dbReference>
<evidence type="ECO:0000256" key="6">
    <source>
        <dbReference type="ARBA" id="ARBA00049348"/>
    </source>
</evidence>
<proteinExistence type="predicted"/>
<organism evidence="8">
    <name type="scientific">Thermofilum pendens</name>
    <dbReference type="NCBI Taxonomy" id="2269"/>
    <lineage>
        <taxon>Archaea</taxon>
        <taxon>Thermoproteota</taxon>
        <taxon>Thermoprotei</taxon>
        <taxon>Thermofilales</taxon>
        <taxon>Thermofilaceae</taxon>
        <taxon>Thermofilum</taxon>
    </lineage>
</organism>
<evidence type="ECO:0000256" key="5">
    <source>
        <dbReference type="ARBA" id="ARBA00023204"/>
    </source>
</evidence>
<dbReference type="EMBL" id="DTFI01000231">
    <property type="protein sequence ID" value="HGI44303.1"/>
    <property type="molecule type" value="Genomic_DNA"/>
</dbReference>
<evidence type="ECO:0000259" key="7">
    <source>
        <dbReference type="Pfam" id="PF01035"/>
    </source>
</evidence>
<comment type="catalytic activity">
    <reaction evidence="1">
        <text>a 4-O-methyl-thymidine in DNA + L-cysteinyl-[protein] = a thymidine in DNA + S-methyl-L-cysteinyl-[protein]</text>
        <dbReference type="Rhea" id="RHEA:53428"/>
        <dbReference type="Rhea" id="RHEA-COMP:10131"/>
        <dbReference type="Rhea" id="RHEA-COMP:10132"/>
        <dbReference type="Rhea" id="RHEA-COMP:13555"/>
        <dbReference type="Rhea" id="RHEA-COMP:13556"/>
        <dbReference type="ChEBI" id="CHEBI:29950"/>
        <dbReference type="ChEBI" id="CHEBI:82612"/>
        <dbReference type="ChEBI" id="CHEBI:137386"/>
        <dbReference type="ChEBI" id="CHEBI:137387"/>
        <dbReference type="EC" id="2.1.1.63"/>
    </reaction>
</comment>
<name>A0A7C4BAJ0_THEPE</name>
<keyword evidence="4" id="KW-0227">DNA damage</keyword>
<accession>A0A7C4BAJ0</accession>
<dbReference type="InterPro" id="IPR036217">
    <property type="entry name" value="MethylDNA_cys_MeTrfase_DNAb"/>
</dbReference>